<comment type="similarity">
    <text evidence="1">Belongs to the cyclin family. Cyclin C subfamily.</text>
</comment>
<sequence length="379" mass="42620">MNSSNVITEDDRYRSSTQFRLWSFTPASLLALRSTTNQLAADRVREAVRRARAREAQSSADASDADPESKSRATSTLPEGELDCLTVEEELKLIVFYCRQTLQLGKHLNLPTDVNATAVQYMKRFYTTNSLMTYDPATILRTALFFATKTENHYYRLSKFAEAIDKTKPEDVLASEYLLTQGLRFTFDVRHPYRALEGAVMELCAIAEGAIPNNGVAGEMPRNMDYRCKVAHGTAKEFLKTSALLTDVYFHFSPSQIMLASLLIADEELIRWYIAFKLGGLQNAMAQKVLGTLADCAQMLRTVEPQMQSPAEESKEARTLAKKLRKCRNPEKIDLVALQQTKRGGDNANDEKILKKRKLEREKVAQEAGDLFGPGLKKP</sequence>
<reference evidence="7" key="1">
    <citation type="submission" date="2021-07" db="EMBL/GenBank/DDBJ databases">
        <authorList>
            <person name="Durling M."/>
        </authorList>
    </citation>
    <scope>NUCLEOTIDE SEQUENCE</scope>
</reference>
<dbReference type="GO" id="GO:0016538">
    <property type="term" value="F:cyclin-dependent protein serine/threonine kinase regulator activity"/>
    <property type="evidence" value="ECO:0007669"/>
    <property type="project" value="InterPro"/>
</dbReference>
<organism evidence="7 8">
    <name type="scientific">Hymenoscyphus albidus</name>
    <dbReference type="NCBI Taxonomy" id="595503"/>
    <lineage>
        <taxon>Eukaryota</taxon>
        <taxon>Fungi</taxon>
        <taxon>Dikarya</taxon>
        <taxon>Ascomycota</taxon>
        <taxon>Pezizomycotina</taxon>
        <taxon>Leotiomycetes</taxon>
        <taxon>Helotiales</taxon>
        <taxon>Helotiaceae</taxon>
        <taxon>Hymenoscyphus</taxon>
    </lineage>
</organism>
<comment type="caution">
    <text evidence="7">The sequence shown here is derived from an EMBL/GenBank/DDBJ whole genome shotgun (WGS) entry which is preliminary data.</text>
</comment>
<dbReference type="EMBL" id="CAJVRM010000338">
    <property type="protein sequence ID" value="CAG8979800.1"/>
    <property type="molecule type" value="Genomic_DNA"/>
</dbReference>
<evidence type="ECO:0000313" key="7">
    <source>
        <dbReference type="EMBL" id="CAG8979800.1"/>
    </source>
</evidence>
<dbReference type="Pfam" id="PF00134">
    <property type="entry name" value="Cyclin_N"/>
    <property type="match status" value="1"/>
</dbReference>
<dbReference type="InterPro" id="IPR013763">
    <property type="entry name" value="Cyclin-like_dom"/>
</dbReference>
<feature type="region of interest" description="Disordered" evidence="5">
    <location>
        <begin position="50"/>
        <end position="77"/>
    </location>
</feature>
<dbReference type="Pfam" id="PF16899">
    <property type="entry name" value="Cyclin_C_2"/>
    <property type="match status" value="1"/>
</dbReference>
<evidence type="ECO:0000259" key="6">
    <source>
        <dbReference type="SMART" id="SM00385"/>
    </source>
</evidence>
<dbReference type="SMART" id="SM00385">
    <property type="entry name" value="CYCLIN"/>
    <property type="match status" value="1"/>
</dbReference>
<dbReference type="Proteomes" id="UP000701801">
    <property type="component" value="Unassembled WGS sequence"/>
</dbReference>
<gene>
    <name evidence="7" type="ORF">HYALB_00011249</name>
</gene>
<evidence type="ECO:0000256" key="4">
    <source>
        <dbReference type="RuleBase" id="RU000383"/>
    </source>
</evidence>
<keyword evidence="3 4" id="KW-0195">Cyclin</keyword>
<protein>
    <recommendedName>
        <fullName evidence="2">RNA polymerase II holoenzyme cyclin-like subunit</fullName>
    </recommendedName>
</protein>
<evidence type="ECO:0000313" key="8">
    <source>
        <dbReference type="Proteomes" id="UP000701801"/>
    </source>
</evidence>
<proteinExistence type="inferred from homology"/>
<evidence type="ECO:0000256" key="3">
    <source>
        <dbReference type="ARBA" id="ARBA00023127"/>
    </source>
</evidence>
<dbReference type="GO" id="GO:0006357">
    <property type="term" value="P:regulation of transcription by RNA polymerase II"/>
    <property type="evidence" value="ECO:0007669"/>
    <property type="project" value="InterPro"/>
</dbReference>
<dbReference type="OrthoDB" id="340962at2759"/>
<name>A0A9N9Q4U8_9HELO</name>
<accession>A0A9N9Q4U8</accession>
<evidence type="ECO:0000256" key="5">
    <source>
        <dbReference type="SAM" id="MobiDB-lite"/>
    </source>
</evidence>
<keyword evidence="8" id="KW-1185">Reference proteome</keyword>
<dbReference type="Gene3D" id="1.10.472.10">
    <property type="entry name" value="Cyclin-like"/>
    <property type="match status" value="2"/>
</dbReference>
<feature type="domain" description="Cyclin-like" evidence="6">
    <location>
        <begin position="99"/>
        <end position="181"/>
    </location>
</feature>
<evidence type="ECO:0000256" key="1">
    <source>
        <dbReference type="ARBA" id="ARBA00008638"/>
    </source>
</evidence>
<dbReference type="PANTHER" id="PTHR10026">
    <property type="entry name" value="CYCLIN"/>
    <property type="match status" value="1"/>
</dbReference>
<dbReference type="SUPFAM" id="SSF47954">
    <property type="entry name" value="Cyclin-like"/>
    <property type="match status" value="2"/>
</dbReference>
<dbReference type="InterPro" id="IPR031658">
    <property type="entry name" value="Cyclin_C_2"/>
</dbReference>
<dbReference type="InterPro" id="IPR043198">
    <property type="entry name" value="Cyclin/Ssn8"/>
</dbReference>
<dbReference type="InterPro" id="IPR006671">
    <property type="entry name" value="Cyclin_N"/>
</dbReference>
<dbReference type="FunFam" id="1.10.472.10:FF:000095">
    <property type="entry name" value="Cyclin Ccl1, putative (AFU_orthologue AFUA_5G07030)"/>
    <property type="match status" value="1"/>
</dbReference>
<evidence type="ECO:0000256" key="2">
    <source>
        <dbReference type="ARBA" id="ARBA00014912"/>
    </source>
</evidence>
<dbReference type="CDD" id="cd20524">
    <property type="entry name" value="CYCLIN_CCNH_rpt1"/>
    <property type="match status" value="1"/>
</dbReference>
<dbReference type="InterPro" id="IPR036915">
    <property type="entry name" value="Cyclin-like_sf"/>
</dbReference>
<dbReference type="CDD" id="cd20525">
    <property type="entry name" value="CYCLIN_CCNH_rpt2"/>
    <property type="match status" value="1"/>
</dbReference>
<dbReference type="AlphaFoldDB" id="A0A9N9Q4U8"/>